<evidence type="ECO:0000313" key="4">
    <source>
        <dbReference type="Proteomes" id="UP000294927"/>
    </source>
</evidence>
<organism evidence="3 4">
    <name type="scientific">Actinophytocola oryzae</name>
    <dbReference type="NCBI Taxonomy" id="502181"/>
    <lineage>
        <taxon>Bacteria</taxon>
        <taxon>Bacillati</taxon>
        <taxon>Actinomycetota</taxon>
        <taxon>Actinomycetes</taxon>
        <taxon>Pseudonocardiales</taxon>
        <taxon>Pseudonocardiaceae</taxon>
    </lineage>
</organism>
<evidence type="ECO:0000313" key="3">
    <source>
        <dbReference type="EMBL" id="TDV57445.1"/>
    </source>
</evidence>
<gene>
    <name evidence="3" type="ORF">CLV71_101316</name>
</gene>
<dbReference type="PANTHER" id="PTHR19328">
    <property type="entry name" value="HEDGEHOG-INTERACTING PROTEIN"/>
    <property type="match status" value="1"/>
</dbReference>
<keyword evidence="1" id="KW-0732">Signal</keyword>
<proteinExistence type="predicted"/>
<feature type="domain" description="CBM2" evidence="2">
    <location>
        <begin position="360"/>
        <end position="467"/>
    </location>
</feature>
<sequence length="467" mass="47966">MKRLTLLVALLTALAAPGAAAEPVGVQAVPPTPQVAGTVVTGLNSPWAIAFLPDGSALVSERNSGQIKRIANGTATSVGTVPGVVAGGEGGLLGIAVSPSFATDRFVYAYFTASGDNRVVRMAYNTSLGQPQVLVSGIAKSSIHNGGRMTFGPDGLLYISTGDAGTSSNAQNPNSPNGKILRVTPATGAAAPGNPVSGNRMWSMGHRNVQGLAFDGAGRLWASEFGQNTWDELNLIQAGRNYGWPTVEGQAGNPNFVDPIVQWATSAASPSGIAFSRDTVWLAALGGTRLWAVPVSNGALNGTPVNFFNGTYGRLRLVTNAPDGSMWLMTNNTDGRGTPRPGDDRILRLTFGSEPPPDDPPPATGACRVTYAPTTWQDGFTANVTVTNTGTAAVSGWTLAWSFAGNQRITSAWNATVTQDGTAVTARNAGHNGSIPPGGNQSFGFQGTYSGSNAAPGAFTLNGGTCT</sequence>
<dbReference type="OrthoDB" id="9770043at2"/>
<protein>
    <submittedName>
        <fullName evidence="3">Glucose/arabinose dehydrogenase</fullName>
    </submittedName>
</protein>
<dbReference type="Proteomes" id="UP000294927">
    <property type="component" value="Unassembled WGS sequence"/>
</dbReference>
<dbReference type="PROSITE" id="PS51173">
    <property type="entry name" value="CBM2"/>
    <property type="match status" value="1"/>
</dbReference>
<dbReference type="AlphaFoldDB" id="A0A4R7W5D0"/>
<dbReference type="InterPro" id="IPR011042">
    <property type="entry name" value="6-blade_b-propeller_TolB-like"/>
</dbReference>
<dbReference type="InterPro" id="IPR011041">
    <property type="entry name" value="Quinoprot_gluc/sorb_DH_b-prop"/>
</dbReference>
<dbReference type="Pfam" id="PF00553">
    <property type="entry name" value="CBM_2"/>
    <property type="match status" value="1"/>
</dbReference>
<dbReference type="InterPro" id="IPR001919">
    <property type="entry name" value="CBD2"/>
</dbReference>
<dbReference type="InterPro" id="IPR008965">
    <property type="entry name" value="CBM2/CBM3_carb-bd_dom_sf"/>
</dbReference>
<dbReference type="Gene3D" id="2.120.10.30">
    <property type="entry name" value="TolB, C-terminal domain"/>
    <property type="match status" value="1"/>
</dbReference>
<accession>A0A4R7W5D0</accession>
<dbReference type="GO" id="GO:0005975">
    <property type="term" value="P:carbohydrate metabolic process"/>
    <property type="evidence" value="ECO:0007669"/>
    <property type="project" value="InterPro"/>
</dbReference>
<dbReference type="SUPFAM" id="SSF50952">
    <property type="entry name" value="Soluble quinoprotein glucose dehydrogenase"/>
    <property type="match status" value="1"/>
</dbReference>
<name>A0A4R7W5D0_9PSEU</name>
<dbReference type="GO" id="GO:0030247">
    <property type="term" value="F:polysaccharide binding"/>
    <property type="evidence" value="ECO:0007669"/>
    <property type="project" value="UniProtKB-UniRule"/>
</dbReference>
<reference evidence="3 4" key="1">
    <citation type="submission" date="2019-03" db="EMBL/GenBank/DDBJ databases">
        <title>Genomic Encyclopedia of Archaeal and Bacterial Type Strains, Phase II (KMG-II): from individual species to whole genera.</title>
        <authorList>
            <person name="Goeker M."/>
        </authorList>
    </citation>
    <scope>NUCLEOTIDE SEQUENCE [LARGE SCALE GENOMIC DNA]</scope>
    <source>
        <strain evidence="3 4">DSM 45499</strain>
    </source>
</reference>
<evidence type="ECO:0000256" key="1">
    <source>
        <dbReference type="SAM" id="SignalP"/>
    </source>
</evidence>
<feature type="signal peptide" evidence="1">
    <location>
        <begin position="1"/>
        <end position="21"/>
    </location>
</feature>
<dbReference type="InterPro" id="IPR012938">
    <property type="entry name" value="Glc/Sorbosone_DH"/>
</dbReference>
<evidence type="ECO:0000259" key="2">
    <source>
        <dbReference type="PROSITE" id="PS51173"/>
    </source>
</evidence>
<dbReference type="SMART" id="SM00637">
    <property type="entry name" value="CBD_II"/>
    <property type="match status" value="1"/>
</dbReference>
<dbReference type="EMBL" id="SOCP01000001">
    <property type="protein sequence ID" value="TDV57445.1"/>
    <property type="molecule type" value="Genomic_DNA"/>
</dbReference>
<dbReference type="GO" id="GO:0004553">
    <property type="term" value="F:hydrolase activity, hydrolyzing O-glycosyl compounds"/>
    <property type="evidence" value="ECO:0007669"/>
    <property type="project" value="InterPro"/>
</dbReference>
<keyword evidence="4" id="KW-1185">Reference proteome</keyword>
<dbReference type="InterPro" id="IPR012291">
    <property type="entry name" value="CBM2_carb-bd_dom_sf"/>
</dbReference>
<feature type="chain" id="PRO_5020466341" evidence="1">
    <location>
        <begin position="22"/>
        <end position="467"/>
    </location>
</feature>
<dbReference type="SUPFAM" id="SSF49384">
    <property type="entry name" value="Carbohydrate-binding domain"/>
    <property type="match status" value="1"/>
</dbReference>
<dbReference type="Gene3D" id="2.60.40.290">
    <property type="match status" value="1"/>
</dbReference>
<dbReference type="RefSeq" id="WP_133900722.1">
    <property type="nucleotide sequence ID" value="NZ_SOCP01000001.1"/>
</dbReference>
<dbReference type="Pfam" id="PF07995">
    <property type="entry name" value="GSDH"/>
    <property type="match status" value="1"/>
</dbReference>
<dbReference type="PANTHER" id="PTHR19328:SF13">
    <property type="entry name" value="HIPL1 PROTEIN"/>
    <property type="match status" value="1"/>
</dbReference>
<comment type="caution">
    <text evidence="3">The sequence shown here is derived from an EMBL/GenBank/DDBJ whole genome shotgun (WGS) entry which is preliminary data.</text>
</comment>